<feature type="compositionally biased region" description="Basic residues" evidence="1">
    <location>
        <begin position="1646"/>
        <end position="1660"/>
    </location>
</feature>
<dbReference type="Gene3D" id="2.60.120.10">
    <property type="entry name" value="Jelly Rolls"/>
    <property type="match status" value="1"/>
</dbReference>
<feature type="compositionally biased region" description="Low complexity" evidence="1">
    <location>
        <begin position="1661"/>
        <end position="1687"/>
    </location>
</feature>
<feature type="compositionally biased region" description="Acidic residues" evidence="1">
    <location>
        <begin position="380"/>
        <end position="401"/>
    </location>
</feature>
<dbReference type="CDD" id="cd00038">
    <property type="entry name" value="CAP_ED"/>
    <property type="match status" value="1"/>
</dbReference>
<feature type="region of interest" description="Disordered" evidence="1">
    <location>
        <begin position="500"/>
        <end position="521"/>
    </location>
</feature>
<dbReference type="KEGG" id="tet:TTHERM_00670530"/>
<feature type="compositionally biased region" description="Basic and acidic residues" evidence="1">
    <location>
        <begin position="402"/>
        <end position="414"/>
    </location>
</feature>
<dbReference type="eggNOG" id="KOG0498">
    <property type="taxonomic scope" value="Eukaryota"/>
</dbReference>
<dbReference type="GeneID" id="7833332"/>
<keyword evidence="5" id="KW-1185">Reference proteome</keyword>
<feature type="compositionally biased region" description="Low complexity" evidence="1">
    <location>
        <begin position="1734"/>
        <end position="1745"/>
    </location>
</feature>
<name>I7M4A9_TETTS</name>
<feature type="region of interest" description="Disordered" evidence="1">
    <location>
        <begin position="1717"/>
        <end position="1745"/>
    </location>
</feature>
<feature type="domain" description="Cyclic nucleotide-binding" evidence="3">
    <location>
        <begin position="971"/>
        <end position="1078"/>
    </location>
</feature>
<feature type="region of interest" description="Disordered" evidence="1">
    <location>
        <begin position="1520"/>
        <end position="1558"/>
    </location>
</feature>
<feature type="compositionally biased region" description="Polar residues" evidence="1">
    <location>
        <begin position="1530"/>
        <end position="1557"/>
    </location>
</feature>
<dbReference type="GO" id="GO:0042391">
    <property type="term" value="P:regulation of membrane potential"/>
    <property type="evidence" value="ECO:0007669"/>
    <property type="project" value="TreeGrafter"/>
</dbReference>
<proteinExistence type="predicted"/>
<dbReference type="EMBL" id="GG662308">
    <property type="protein sequence ID" value="EAS06129.2"/>
    <property type="molecule type" value="Genomic_DNA"/>
</dbReference>
<dbReference type="InterPro" id="IPR050818">
    <property type="entry name" value="KCNH_animal-type"/>
</dbReference>
<dbReference type="Gene3D" id="1.10.287.70">
    <property type="match status" value="1"/>
</dbReference>
<dbReference type="SUPFAM" id="SSF51206">
    <property type="entry name" value="cAMP-binding domain-like"/>
    <property type="match status" value="1"/>
</dbReference>
<dbReference type="InParanoid" id="I7M4A9"/>
<feature type="region of interest" description="Disordered" evidence="1">
    <location>
        <begin position="1640"/>
        <end position="1687"/>
    </location>
</feature>
<feature type="transmembrane region" description="Helical" evidence="2">
    <location>
        <begin position="681"/>
        <end position="703"/>
    </location>
</feature>
<feature type="transmembrane region" description="Helical" evidence="2">
    <location>
        <begin position="642"/>
        <end position="661"/>
    </location>
</feature>
<dbReference type="Gene3D" id="1.10.287.630">
    <property type="entry name" value="Helix hairpin bin"/>
    <property type="match status" value="1"/>
</dbReference>
<dbReference type="Pfam" id="PF00027">
    <property type="entry name" value="cNMP_binding"/>
    <property type="match status" value="1"/>
</dbReference>
<feature type="compositionally biased region" description="Polar residues" evidence="1">
    <location>
        <begin position="1719"/>
        <end position="1733"/>
    </location>
</feature>
<dbReference type="SUPFAM" id="SSF81324">
    <property type="entry name" value="Voltage-gated potassium channels"/>
    <property type="match status" value="1"/>
</dbReference>
<dbReference type="GO" id="GO:0005249">
    <property type="term" value="F:voltage-gated potassium channel activity"/>
    <property type="evidence" value="ECO:0007669"/>
    <property type="project" value="TreeGrafter"/>
</dbReference>
<reference evidence="5" key="1">
    <citation type="journal article" date="2006" name="PLoS Biol.">
        <title>Macronuclear genome sequence of the ciliate Tetrahymena thermophila, a model eukaryote.</title>
        <authorList>
            <person name="Eisen J.A."/>
            <person name="Coyne R.S."/>
            <person name="Wu M."/>
            <person name="Wu D."/>
            <person name="Thiagarajan M."/>
            <person name="Wortman J.R."/>
            <person name="Badger J.H."/>
            <person name="Ren Q."/>
            <person name="Amedeo P."/>
            <person name="Jones K.M."/>
            <person name="Tallon L.J."/>
            <person name="Delcher A.L."/>
            <person name="Salzberg S.L."/>
            <person name="Silva J.C."/>
            <person name="Haas B.J."/>
            <person name="Majoros W.H."/>
            <person name="Farzad M."/>
            <person name="Carlton J.M."/>
            <person name="Smith R.K. Jr."/>
            <person name="Garg J."/>
            <person name="Pearlman R.E."/>
            <person name="Karrer K.M."/>
            <person name="Sun L."/>
            <person name="Manning G."/>
            <person name="Elde N.C."/>
            <person name="Turkewitz A.P."/>
            <person name="Asai D.J."/>
            <person name="Wilkes D.E."/>
            <person name="Wang Y."/>
            <person name="Cai H."/>
            <person name="Collins K."/>
            <person name="Stewart B.A."/>
            <person name="Lee S.R."/>
            <person name="Wilamowska K."/>
            <person name="Weinberg Z."/>
            <person name="Ruzzo W.L."/>
            <person name="Wloga D."/>
            <person name="Gaertig J."/>
            <person name="Frankel J."/>
            <person name="Tsao C.-C."/>
            <person name="Gorovsky M.A."/>
            <person name="Keeling P.J."/>
            <person name="Waller R.F."/>
            <person name="Patron N.J."/>
            <person name="Cherry J.M."/>
            <person name="Stover N.A."/>
            <person name="Krieger C.J."/>
            <person name="del Toro C."/>
            <person name="Ryder H.F."/>
            <person name="Williamson S.C."/>
            <person name="Barbeau R.A."/>
            <person name="Hamilton E.P."/>
            <person name="Orias E."/>
        </authorList>
    </citation>
    <scope>NUCLEOTIDE SEQUENCE [LARGE SCALE GENOMIC DNA]</scope>
    <source>
        <strain evidence="5">SB210</strain>
    </source>
</reference>
<organism evidence="4 5">
    <name type="scientific">Tetrahymena thermophila (strain SB210)</name>
    <dbReference type="NCBI Taxonomy" id="312017"/>
    <lineage>
        <taxon>Eukaryota</taxon>
        <taxon>Sar</taxon>
        <taxon>Alveolata</taxon>
        <taxon>Ciliophora</taxon>
        <taxon>Intramacronucleata</taxon>
        <taxon>Oligohymenophorea</taxon>
        <taxon>Hymenostomatida</taxon>
        <taxon>Tetrahymenina</taxon>
        <taxon>Tetrahymenidae</taxon>
        <taxon>Tetrahymena</taxon>
    </lineage>
</organism>
<feature type="compositionally biased region" description="Polar residues" evidence="1">
    <location>
        <begin position="500"/>
        <end position="510"/>
    </location>
</feature>
<evidence type="ECO:0000256" key="2">
    <source>
        <dbReference type="SAM" id="Phobius"/>
    </source>
</evidence>
<feature type="region of interest" description="Disordered" evidence="1">
    <location>
        <begin position="1457"/>
        <end position="1478"/>
    </location>
</feature>
<sequence>MEDINEVNRVQLKIVQPHPGPTEDNSQLSEIISYSGTVVSDKFTLSETLSHSPEKQSKQQYLFKQGSLGLQQQKSKKINASSQRILNQKSQSFMITQEDDKLSQQDTPNLRVKSQSNIHENISIKEDSQEKFQSVNIETKQQQLKIQPYFSQIQPNQKVQPPNLFLQNSAHNQSISFTNNNNNNHHHRQASSLSTFSFQHLLPNQTAIFKNESQISQSPPAKYGINDELVSDFIKLQDDQDNLYVVPHPTYKIGYEDNTANKNLRDQFTTYNKGNVQGSQNSKFQLSIFQTEHLGSHSDDQIDYTENNFTNNNNKSINELNDDEISKSYANHHNATNQHTSEISQTTMNLVTDYEMKELCNSNRKRRQKNISRIQLTNEDLVEMDQEDDDEEGGGDYDDQDAENKAQKEVKEELVNKEKNVDQIQFDQKKALNAAGSIISGQSKSPALKNSSINYFSNIKNVASKISGESELPKFKSEIAGNSVSQRRDDFSNLQLMNYKSNLDSQSNQQDYDDESNNKREKSKSIALNVIHALQKARQKHLEIARADKQTKIMNRVKDFIRILKVRSKLRTPSLIQKKVLDVINDLVFVNRQNVSRLKTRHSSFRLSRAMLKFQMFSTQSFYQIYHKVNIPLFHPQSKFKLIWDFIHILIIILIFIYIPIQIVTGQNMGTLIQREDSWGVIIFFIFFFFIVDMLITFNTGIYDQGIVNENRKDVSLTYIKRQMIIDILYIISILKTYYDMESQYIFSIICCFIFLFKVLKVIKIVNNFTDILLSIRNNTKLYYLVQLLSLLGTILFVGHIFGCAFWKAAELNNDDSSKNWMKKIGIQDSQWQDKYLYSIYYSITTMITVGYGDITPQNNTEILMAIIYMLLSSVIFGYSLNTIGGIIKEIQKDGHYIKEQMSLVNRYLNDKNIGRDLKVTIRMFLQYKLKSKNIISLEQEKYILDELSTHLREKLITEENMNIMRQCKSTFSNFSEECLQKLALRVKQVRVSKNEMIFEEGQLDDDPLFYFIQRGSIELFVESVKGDYNFTTLAILNEGKSLGEPSIYIDQIKTVSAKATEMSILRTLSRSDILDVLRFFPKDYEKFCFFRDEIQFNKLSSKFNQSCFICQSTYHTINQCPSLHFTADKEQIILRHIYSQQQMREHIERGKQRKMNAVSNQNQIQQLRDAFISRQREEMMLLTWDSEENQMLMASEGQDESLINQTNRQSYHTTYTQRVNNNPYNNYSSVSNQKYSSNNLFLNRSKNAKSGFHPDRTINHHKEGELISRRSRNEAYSSSSSSNKSPSSHSSHSSSFLSQSFVVLGREKKSVFNQNQNQAIPASTMHTFQPSQQTLHSSQSSQNTNPLQIKGLFKMTETIENPQRVDEEKQKDNKQHNLDNQDESNKVSDQVGDERTNNNYSIQFKRAESTVQKNVQTIPSFSVVGGSGGQENYNFYGAQQNLTPEKGDRARNVSITNTTKSNQKPPQAPSSVQPRNGQRALSIKMNSNTNLQVQNGNNNSINIIEYYPVTNTNTLEVPKIQQRKESSDNNRLNTSLSHRSKQNGENDYNNTGRTSYQNNQNQNMAQVQQSGNYQLNSAFTFSNNNSHIQNNTAYFDSQAYPFQQKAQKIHFDKSSEIPFYNTNEITEESSTLSKQSVGINIIRGNSRRRSTKNPFKRQSHLNQSQFQQQYLQNQRSSTTNNISDDNSQINKNIKLLISLLQEKSPNKNIPPIEGISHKISNSPIPRKNTSITQPQSSLSQSHSKQQNFSTFYQNYLNQFNGNNQVPPPIGGLQNQFSQQSLHYQDNQVILNGIQPQQFLKRRKNIDDMMMNYIIQQNEGAQPNQQPNLQLIKNINSTITKDFKTLNSGIHTSGVLNQPTSPINHKQFQKNIVIQRQLDQQFSQKLAKFYTGNDLVSNQNNDKKTEKQKYEEFIQKDVLQDQIKEFTYYYPEHNLSQIIQNLKTLKVSFCSAFGKYTIYNYKNYQIYPYKQQNIYQKDQLKSYQNEM</sequence>
<keyword evidence="2" id="KW-0472">Membrane</keyword>
<dbReference type="Pfam" id="PF07885">
    <property type="entry name" value="Ion_trans_2"/>
    <property type="match status" value="1"/>
</dbReference>
<dbReference type="PANTHER" id="PTHR10217:SF435">
    <property type="entry name" value="POTASSIUM VOLTAGE-GATED CHANNEL PROTEIN EAG"/>
    <property type="match status" value="1"/>
</dbReference>
<accession>I7M4A9</accession>
<protein>
    <submittedName>
        <fullName evidence="4">Cation channel family protein</fullName>
    </submittedName>
</protein>
<evidence type="ECO:0000313" key="4">
    <source>
        <dbReference type="EMBL" id="EAS06129.2"/>
    </source>
</evidence>
<dbReference type="SMART" id="SM00100">
    <property type="entry name" value="cNMP"/>
    <property type="match status" value="1"/>
</dbReference>
<dbReference type="GO" id="GO:0005886">
    <property type="term" value="C:plasma membrane"/>
    <property type="evidence" value="ECO:0007669"/>
    <property type="project" value="TreeGrafter"/>
</dbReference>
<feature type="region of interest" description="Disordered" evidence="1">
    <location>
        <begin position="1363"/>
        <end position="1397"/>
    </location>
</feature>
<dbReference type="InterPro" id="IPR018490">
    <property type="entry name" value="cNMP-bd_dom_sf"/>
</dbReference>
<dbReference type="InterPro" id="IPR000595">
    <property type="entry name" value="cNMP-bd_dom"/>
</dbReference>
<feature type="compositionally biased region" description="Basic and acidic residues" evidence="1">
    <location>
        <begin position="1253"/>
        <end position="1274"/>
    </location>
</feature>
<feature type="transmembrane region" description="Helical" evidence="2">
    <location>
        <begin position="862"/>
        <end position="881"/>
    </location>
</feature>
<feature type="transmembrane region" description="Helical" evidence="2">
    <location>
        <begin position="836"/>
        <end position="855"/>
    </location>
</feature>
<dbReference type="Proteomes" id="UP000009168">
    <property type="component" value="Unassembled WGS sequence"/>
</dbReference>
<keyword evidence="2" id="KW-1133">Transmembrane helix</keyword>
<feature type="region of interest" description="Disordered" evidence="1">
    <location>
        <begin position="376"/>
        <end position="414"/>
    </location>
</feature>
<dbReference type="InterPro" id="IPR013099">
    <property type="entry name" value="K_chnl_dom"/>
</dbReference>
<evidence type="ECO:0000259" key="3">
    <source>
        <dbReference type="PROSITE" id="PS50042"/>
    </source>
</evidence>
<feature type="transmembrane region" description="Helical" evidence="2">
    <location>
        <begin position="745"/>
        <end position="763"/>
    </location>
</feature>
<dbReference type="RefSeq" id="XP_001026374.2">
    <property type="nucleotide sequence ID" value="XM_001026374.2"/>
</dbReference>
<feature type="region of interest" description="Disordered" evidence="1">
    <location>
        <begin position="1246"/>
        <end position="1295"/>
    </location>
</feature>
<evidence type="ECO:0000256" key="1">
    <source>
        <dbReference type="SAM" id="MobiDB-lite"/>
    </source>
</evidence>
<feature type="compositionally biased region" description="Basic and acidic residues" evidence="1">
    <location>
        <begin position="1364"/>
        <end position="1397"/>
    </location>
</feature>
<dbReference type="PANTHER" id="PTHR10217">
    <property type="entry name" value="VOLTAGE AND LIGAND GATED POTASSIUM CHANNEL"/>
    <property type="match status" value="1"/>
</dbReference>
<dbReference type="OrthoDB" id="421226at2759"/>
<feature type="transmembrane region" description="Helical" evidence="2">
    <location>
        <begin position="784"/>
        <end position="810"/>
    </location>
</feature>
<evidence type="ECO:0000313" key="5">
    <source>
        <dbReference type="Proteomes" id="UP000009168"/>
    </source>
</evidence>
<dbReference type="PROSITE" id="PS50042">
    <property type="entry name" value="CNMP_BINDING_3"/>
    <property type="match status" value="1"/>
</dbReference>
<feature type="compositionally biased region" description="Low complexity" evidence="1">
    <location>
        <begin position="1275"/>
        <end position="1295"/>
    </location>
</feature>
<gene>
    <name evidence="4" type="ORF">TTHERM_00670530</name>
</gene>
<keyword evidence="2" id="KW-0812">Transmembrane</keyword>
<dbReference type="InterPro" id="IPR014710">
    <property type="entry name" value="RmlC-like_jellyroll"/>
</dbReference>
<feature type="compositionally biased region" description="Polar residues" evidence="1">
    <location>
        <begin position="1457"/>
        <end position="1477"/>
    </location>
</feature>